<feature type="domain" description="Putative plant transposon protein" evidence="2">
    <location>
        <begin position="69"/>
        <end position="186"/>
    </location>
</feature>
<protein>
    <recommendedName>
        <fullName evidence="2">Putative plant transposon protein domain-containing protein</fullName>
    </recommendedName>
</protein>
<name>A0A835CGM7_9FABA</name>
<dbReference type="AlphaFoldDB" id="A0A835CGM7"/>
<dbReference type="Proteomes" id="UP000634136">
    <property type="component" value="Unassembled WGS sequence"/>
</dbReference>
<gene>
    <name evidence="3" type="ORF">G2W53_003722</name>
</gene>
<feature type="compositionally biased region" description="Basic and acidic residues" evidence="1">
    <location>
        <begin position="212"/>
        <end position="224"/>
    </location>
</feature>
<reference evidence="3" key="1">
    <citation type="submission" date="2020-09" db="EMBL/GenBank/DDBJ databases">
        <title>Genome-Enabled Discovery of Anthraquinone Biosynthesis in Senna tora.</title>
        <authorList>
            <person name="Kang S.-H."/>
            <person name="Pandey R.P."/>
            <person name="Lee C.-M."/>
            <person name="Sim J.-S."/>
            <person name="Jeong J.-T."/>
            <person name="Choi B.-S."/>
            <person name="Jung M."/>
            <person name="Ginzburg D."/>
            <person name="Zhao K."/>
            <person name="Won S.Y."/>
            <person name="Oh T.-J."/>
            <person name="Yu Y."/>
            <person name="Kim N.-H."/>
            <person name="Lee O.R."/>
            <person name="Lee T.-H."/>
            <person name="Bashyal P."/>
            <person name="Kim T.-S."/>
            <person name="Lee W.-H."/>
            <person name="Kawkins C."/>
            <person name="Kim C.-K."/>
            <person name="Kim J.S."/>
            <person name="Ahn B.O."/>
            <person name="Rhee S.Y."/>
            <person name="Sohng J.K."/>
        </authorList>
    </citation>
    <scope>NUCLEOTIDE SEQUENCE</scope>
    <source>
        <tissue evidence="3">Leaf</tissue>
    </source>
</reference>
<dbReference type="InterPro" id="IPR046796">
    <property type="entry name" value="Transposase_32_dom"/>
</dbReference>
<organism evidence="3 4">
    <name type="scientific">Senna tora</name>
    <dbReference type="NCBI Taxonomy" id="362788"/>
    <lineage>
        <taxon>Eukaryota</taxon>
        <taxon>Viridiplantae</taxon>
        <taxon>Streptophyta</taxon>
        <taxon>Embryophyta</taxon>
        <taxon>Tracheophyta</taxon>
        <taxon>Spermatophyta</taxon>
        <taxon>Magnoliopsida</taxon>
        <taxon>eudicotyledons</taxon>
        <taxon>Gunneridae</taxon>
        <taxon>Pentapetalae</taxon>
        <taxon>rosids</taxon>
        <taxon>fabids</taxon>
        <taxon>Fabales</taxon>
        <taxon>Fabaceae</taxon>
        <taxon>Caesalpinioideae</taxon>
        <taxon>Cassia clade</taxon>
        <taxon>Senna</taxon>
    </lineage>
</organism>
<feature type="compositionally biased region" description="Polar residues" evidence="1">
    <location>
        <begin position="252"/>
        <end position="263"/>
    </location>
</feature>
<evidence type="ECO:0000256" key="1">
    <source>
        <dbReference type="SAM" id="MobiDB-lite"/>
    </source>
</evidence>
<sequence>MASTAIVKRKGSDLSFVATKRPKLFLDKTVKERFKSNFKSRGIYAPREVNFKFFDKEPEVNVFQLFSQMGWKPFFTIKERIYPSLIQEFYSNLIFFEESGELVGRSMIRGKKVDLTAENIRSWIGVKKGDFRRYSSREPISTESYSIEKATKKFGGNSNGDVTLAQLGVNERLIAHVLCQLIMPKAGQLCSKVDSKHELQKVRGKWIKLGKAKAEPGEGSEKKKMNVKHGRRPHKSTKGSSTRKSSRLLKKNTSSPSSPIQVSTKEKEESVDSDATKVSTQHTEARTQKKSRAEGPLVGTHGIEVTTRG</sequence>
<proteinExistence type="predicted"/>
<feature type="compositionally biased region" description="Basic and acidic residues" evidence="1">
    <location>
        <begin position="283"/>
        <end position="293"/>
    </location>
</feature>
<evidence type="ECO:0000313" key="4">
    <source>
        <dbReference type="Proteomes" id="UP000634136"/>
    </source>
</evidence>
<keyword evidence="4" id="KW-1185">Reference proteome</keyword>
<feature type="compositionally biased region" description="Basic residues" evidence="1">
    <location>
        <begin position="225"/>
        <end position="237"/>
    </location>
</feature>
<dbReference type="Pfam" id="PF20167">
    <property type="entry name" value="Transposase_32"/>
    <property type="match status" value="1"/>
</dbReference>
<dbReference type="EMBL" id="JAAIUW010000002">
    <property type="protein sequence ID" value="KAF7841424.1"/>
    <property type="molecule type" value="Genomic_DNA"/>
</dbReference>
<accession>A0A835CGM7</accession>
<comment type="caution">
    <text evidence="3">The sequence shown here is derived from an EMBL/GenBank/DDBJ whole genome shotgun (WGS) entry which is preliminary data.</text>
</comment>
<evidence type="ECO:0000259" key="2">
    <source>
        <dbReference type="Pfam" id="PF20167"/>
    </source>
</evidence>
<feature type="region of interest" description="Disordered" evidence="1">
    <location>
        <begin position="210"/>
        <end position="309"/>
    </location>
</feature>
<dbReference type="OrthoDB" id="848707at2759"/>
<evidence type="ECO:0000313" key="3">
    <source>
        <dbReference type="EMBL" id="KAF7841424.1"/>
    </source>
</evidence>